<dbReference type="KEGG" id="cnc:CNE_BB1p10950"/>
<keyword evidence="2" id="KW-0614">Plasmid</keyword>
<evidence type="ECO:0000313" key="3">
    <source>
        <dbReference type="Proteomes" id="UP000006798"/>
    </source>
</evidence>
<evidence type="ECO:0008006" key="4">
    <source>
        <dbReference type="Google" id="ProtNLM"/>
    </source>
</evidence>
<dbReference type="HOGENOM" id="CLU_078227_0_0_4"/>
<dbReference type="Proteomes" id="UP000006798">
    <property type="component" value="Plasmid pBB1"/>
</dbReference>
<organism evidence="2 3">
    <name type="scientific">Cupriavidus necator (strain ATCC 43291 / DSM 13513 / CCUG 52238 / LMG 8453 / N-1)</name>
    <name type="common">Ralstonia eutropha</name>
    <dbReference type="NCBI Taxonomy" id="1042878"/>
    <lineage>
        <taxon>Bacteria</taxon>
        <taxon>Pseudomonadati</taxon>
        <taxon>Pseudomonadota</taxon>
        <taxon>Betaproteobacteria</taxon>
        <taxon>Burkholderiales</taxon>
        <taxon>Burkholderiaceae</taxon>
        <taxon>Cupriavidus</taxon>
    </lineage>
</organism>
<evidence type="ECO:0000256" key="1">
    <source>
        <dbReference type="SAM" id="SignalP"/>
    </source>
</evidence>
<proteinExistence type="predicted"/>
<dbReference type="Pfam" id="PF11453">
    <property type="entry name" value="DUF2950"/>
    <property type="match status" value="1"/>
</dbReference>
<feature type="signal peptide" evidence="1">
    <location>
        <begin position="1"/>
        <end position="35"/>
    </location>
</feature>
<dbReference type="AlphaFoldDB" id="F8GUU9"/>
<dbReference type="EMBL" id="CP002879">
    <property type="protein sequence ID" value="AEI82503.1"/>
    <property type="molecule type" value="Genomic_DNA"/>
</dbReference>
<evidence type="ECO:0000313" key="2">
    <source>
        <dbReference type="EMBL" id="AEI82503.1"/>
    </source>
</evidence>
<sequence>MDSIQRLPRSRSCAWGSAIAMVLALLTLGIAPAHAQKNFSSPEAAMNAFGEAVATSDDDAMKSLLGANYHELIPPVGAEIRHRFLEAWSQSHAIRPEGGNRARIAAGNDGWTLPIPLVKTAKGWHFDTRAGVAEMQLRRIGSNELAVMQTLLAVCDAQNEYAQMAQKTQGMSVYAAKLVSSPGKHDGLYWPTKPGEAQSPLGPAFLEAGMRSRGQGGYYGYRYKLLTSQGSHAPGGKYDYLVNGKLFGGFAVIAWPVRYGDTGIKSFMVSHDGRVFERDLGPDSAAKAVAIRSFDPGPGWTEVTP</sequence>
<geneLocation type="plasmid" evidence="2 3">
    <name>pBB1</name>
</geneLocation>
<gene>
    <name evidence="2" type="ordered locus">CNE_BB1p10950</name>
</gene>
<name>F8GUU9_CUPNN</name>
<dbReference type="GeneID" id="34312878"/>
<accession>F8GUU9</accession>
<protein>
    <recommendedName>
        <fullName evidence="4">DUF2950 domain-containing protein</fullName>
    </recommendedName>
</protein>
<dbReference type="InterPro" id="IPR021556">
    <property type="entry name" value="DUF2950"/>
</dbReference>
<feature type="chain" id="PRO_5003371788" description="DUF2950 domain-containing protein" evidence="1">
    <location>
        <begin position="36"/>
        <end position="305"/>
    </location>
</feature>
<reference evidence="2 3" key="1">
    <citation type="journal article" date="2011" name="J. Bacteriol.">
        <title>Complete genome sequence of the type strain Cupriavidus necator N-1.</title>
        <authorList>
            <person name="Poehlein A."/>
            <person name="Kusian B."/>
            <person name="Friedrich B."/>
            <person name="Daniel R."/>
            <person name="Bowien B."/>
        </authorList>
    </citation>
    <scope>NUCLEOTIDE SEQUENCE [LARGE SCALE GENOMIC DNA]</scope>
    <source>
        <strain evidence="3">ATCC 43291 / DSM 13513 / CCUG 52238 / LMG 8453 / N-1</strain>
        <plasmid evidence="2 3">pBB1</plasmid>
    </source>
</reference>
<keyword evidence="1" id="KW-0732">Signal</keyword>
<dbReference type="RefSeq" id="WP_013959535.1">
    <property type="nucleotide sequence ID" value="NC_015727.1"/>
</dbReference>